<evidence type="ECO:0000313" key="11">
    <source>
        <dbReference type="Proteomes" id="UP000186141"/>
    </source>
</evidence>
<keyword evidence="5 10" id="KW-0808">Transferase</keyword>
<keyword evidence="4" id="KW-0328">Glycosyltransferase</keyword>
<dbReference type="Pfam" id="PF13506">
    <property type="entry name" value="Glyco_transf_21"/>
    <property type="match status" value="1"/>
</dbReference>
<dbReference type="InterPro" id="IPR025993">
    <property type="entry name" value="Ceramide_glucosylTrfase"/>
</dbReference>
<sequence length="360" mass="38923">MSAALTLCAIPTALHIASAALCLWRLSRPAPQPAARPRVTLLRPVCGLDPFDALTLGSSFDLEYPDVEILFCAAQETDPAVPVLRDLIAQHPQVSARLLIGDDRPTANPKLNNLAKGWAAARGDLIVMTDANLLLPPDYLDRLVAEMRSDTGLVTSPPAGIRPEGLWGAVEAAFLNGFQARWQLAADCVGLGFAQGKTLMWRPDVLHSAGGLCALASDLAEDVAATKIVRRQGLKVRLAARPFGQPIGRRDLPAVWNRQLRWSRVRRDGFPALFLLEILLGPLAPALGLAGAGGAAWLPAFLMLWYATEWAMTRAYGLPSRPVDVLAALLRDVSLPALWLATWARRGISWRGTTLEPVPQ</sequence>
<proteinExistence type="predicted"/>
<evidence type="ECO:0000256" key="3">
    <source>
        <dbReference type="ARBA" id="ARBA00004991"/>
    </source>
</evidence>
<dbReference type="InterPro" id="IPR029044">
    <property type="entry name" value="Nucleotide-diphossugar_trans"/>
</dbReference>
<evidence type="ECO:0000256" key="7">
    <source>
        <dbReference type="ARBA" id="ARBA00022989"/>
    </source>
</evidence>
<reference evidence="10 11" key="1">
    <citation type="submission" date="2017-01" db="EMBL/GenBank/DDBJ databases">
        <authorList>
            <person name="Mah S.A."/>
            <person name="Swanson W.J."/>
            <person name="Moy G.W."/>
            <person name="Vacquier V.D."/>
        </authorList>
    </citation>
    <scope>NUCLEOTIDE SEQUENCE [LARGE SCALE GENOMIC DNA]</scope>
    <source>
        <strain evidence="10 11">DSM 26375</strain>
    </source>
</reference>
<evidence type="ECO:0000256" key="9">
    <source>
        <dbReference type="SAM" id="Phobius"/>
    </source>
</evidence>
<dbReference type="STRING" id="1086013.SAMN05421774_105294"/>
<dbReference type="RefSeq" id="WP_076532268.1">
    <property type="nucleotide sequence ID" value="NZ_BMEH01000005.1"/>
</dbReference>
<dbReference type="PANTHER" id="PTHR12726">
    <property type="entry name" value="CERAMIDE GLUCOSYLTRANSFERASE"/>
    <property type="match status" value="1"/>
</dbReference>
<name>A0A1N7PIT1_9RHOB</name>
<dbReference type="GO" id="GO:0016020">
    <property type="term" value="C:membrane"/>
    <property type="evidence" value="ECO:0007669"/>
    <property type="project" value="UniProtKB-SubCell"/>
</dbReference>
<evidence type="ECO:0000313" key="10">
    <source>
        <dbReference type="EMBL" id="SIT10524.1"/>
    </source>
</evidence>
<dbReference type="EMBL" id="FTOT01000005">
    <property type="protein sequence ID" value="SIT10524.1"/>
    <property type="molecule type" value="Genomic_DNA"/>
</dbReference>
<dbReference type="GO" id="GO:0008120">
    <property type="term" value="F:ceramide glucosyltransferase activity"/>
    <property type="evidence" value="ECO:0007669"/>
    <property type="project" value="TreeGrafter"/>
</dbReference>
<dbReference type="PANTHER" id="PTHR12726:SF0">
    <property type="entry name" value="CERAMIDE GLUCOSYLTRANSFERASE"/>
    <property type="match status" value="1"/>
</dbReference>
<keyword evidence="8 9" id="KW-0472">Membrane</keyword>
<evidence type="ECO:0000256" key="5">
    <source>
        <dbReference type="ARBA" id="ARBA00022679"/>
    </source>
</evidence>
<dbReference type="AlphaFoldDB" id="A0A1N7PIT1"/>
<protein>
    <submittedName>
        <fullName evidence="10">Ceramide glucosyltransferase</fullName>
    </submittedName>
</protein>
<gene>
    <name evidence="10" type="ORF">SAMN05421774_105294</name>
</gene>
<organism evidence="10 11">
    <name type="scientific">Gemmobacter megaterium</name>
    <dbReference type="NCBI Taxonomy" id="1086013"/>
    <lineage>
        <taxon>Bacteria</taxon>
        <taxon>Pseudomonadati</taxon>
        <taxon>Pseudomonadota</taxon>
        <taxon>Alphaproteobacteria</taxon>
        <taxon>Rhodobacterales</taxon>
        <taxon>Paracoccaceae</taxon>
        <taxon>Gemmobacter</taxon>
    </lineage>
</organism>
<dbReference type="Proteomes" id="UP000186141">
    <property type="component" value="Unassembled WGS sequence"/>
</dbReference>
<dbReference type="Gene3D" id="3.90.550.10">
    <property type="entry name" value="Spore Coat Polysaccharide Biosynthesis Protein SpsA, Chain A"/>
    <property type="match status" value="1"/>
</dbReference>
<evidence type="ECO:0000256" key="4">
    <source>
        <dbReference type="ARBA" id="ARBA00022676"/>
    </source>
</evidence>
<comment type="pathway">
    <text evidence="3">Sphingolipid metabolism.</text>
</comment>
<keyword evidence="6 9" id="KW-0812">Transmembrane</keyword>
<dbReference type="SUPFAM" id="SSF53448">
    <property type="entry name" value="Nucleotide-diphospho-sugar transferases"/>
    <property type="match status" value="1"/>
</dbReference>
<evidence type="ECO:0000256" key="2">
    <source>
        <dbReference type="ARBA" id="ARBA00004760"/>
    </source>
</evidence>
<comment type="pathway">
    <text evidence="2">Lipid metabolism; sphingolipid metabolism.</text>
</comment>
<evidence type="ECO:0000256" key="8">
    <source>
        <dbReference type="ARBA" id="ARBA00023136"/>
    </source>
</evidence>
<accession>A0A1N7PIT1</accession>
<keyword evidence="11" id="KW-1185">Reference proteome</keyword>
<feature type="transmembrane region" description="Helical" evidence="9">
    <location>
        <begin position="283"/>
        <end position="306"/>
    </location>
</feature>
<evidence type="ECO:0000256" key="1">
    <source>
        <dbReference type="ARBA" id="ARBA00004141"/>
    </source>
</evidence>
<dbReference type="GO" id="GO:0006679">
    <property type="term" value="P:glucosylceramide biosynthetic process"/>
    <property type="evidence" value="ECO:0007669"/>
    <property type="project" value="TreeGrafter"/>
</dbReference>
<comment type="subcellular location">
    <subcellularLocation>
        <location evidence="1">Membrane</location>
        <topology evidence="1">Multi-pass membrane protein</topology>
    </subcellularLocation>
</comment>
<dbReference type="OrthoDB" id="9814255at2"/>
<keyword evidence="7 9" id="KW-1133">Transmembrane helix</keyword>
<evidence type="ECO:0000256" key="6">
    <source>
        <dbReference type="ARBA" id="ARBA00022692"/>
    </source>
</evidence>
<dbReference type="CDD" id="cd02520">
    <property type="entry name" value="Glucosylceramide_synthase"/>
    <property type="match status" value="1"/>
</dbReference>